<keyword evidence="3" id="KW-1185">Reference proteome</keyword>
<dbReference type="AlphaFoldDB" id="A0A7U3UWK1"/>
<sequence>MSGTWAFVPACPSIVLLHRHRFAAVRLRATGAFRLPRGAFRADRPAWQSPYGPPRHRSARGRWAPEPGVGRSLPAARHGPLCSRCD</sequence>
<dbReference type="Proteomes" id="UP000595703">
    <property type="component" value="Chromosome"/>
</dbReference>
<feature type="region of interest" description="Disordered" evidence="1">
    <location>
        <begin position="46"/>
        <end position="86"/>
    </location>
</feature>
<organism evidence="2 3">
    <name type="scientific">Actinacidiphila reveromycinica</name>
    <dbReference type="NCBI Taxonomy" id="659352"/>
    <lineage>
        <taxon>Bacteria</taxon>
        <taxon>Bacillati</taxon>
        <taxon>Actinomycetota</taxon>
        <taxon>Actinomycetes</taxon>
        <taxon>Kitasatosporales</taxon>
        <taxon>Streptomycetaceae</taxon>
        <taxon>Actinacidiphila</taxon>
    </lineage>
</organism>
<dbReference type="EMBL" id="AP018365">
    <property type="protein sequence ID" value="BBB00080.1"/>
    <property type="molecule type" value="Genomic_DNA"/>
</dbReference>
<reference evidence="2 3" key="3">
    <citation type="journal article" date="2011" name="Nat. Chem. Biol.">
        <title>Reveromycin A biosynthesis uses RevG and RevJ for stereospecific spiroacetal formation.</title>
        <authorList>
            <person name="Takahashi S."/>
            <person name="Toyoda A."/>
            <person name="Sekiyama Y."/>
            <person name="Takagi H."/>
            <person name="Nogawa T."/>
            <person name="Uramoto M."/>
            <person name="Suzuki R."/>
            <person name="Koshino H."/>
            <person name="Kumano T."/>
            <person name="Panthee S."/>
            <person name="Dairi T."/>
            <person name="Ishikawa J."/>
            <person name="Ikeda H."/>
            <person name="Sakaki Y."/>
            <person name="Osada H."/>
        </authorList>
    </citation>
    <scope>NUCLEOTIDE SEQUENCE [LARGE SCALE GENOMIC DNA]</scope>
    <source>
        <strain evidence="2 3">SN-593</strain>
    </source>
</reference>
<evidence type="ECO:0000313" key="3">
    <source>
        <dbReference type="Proteomes" id="UP000595703"/>
    </source>
</evidence>
<evidence type="ECO:0000256" key="1">
    <source>
        <dbReference type="SAM" id="MobiDB-lite"/>
    </source>
</evidence>
<reference evidence="2 3" key="1">
    <citation type="journal article" date="2010" name="J. Bacteriol.">
        <title>Biochemical characterization of a novel indole prenyltransferase from Streptomyces sp. SN-593.</title>
        <authorList>
            <person name="Takahashi S."/>
            <person name="Takagi H."/>
            <person name="Toyoda A."/>
            <person name="Uramoto M."/>
            <person name="Nogawa T."/>
            <person name="Ueki M."/>
            <person name="Sakaki Y."/>
            <person name="Osada H."/>
        </authorList>
    </citation>
    <scope>NUCLEOTIDE SEQUENCE [LARGE SCALE GENOMIC DNA]</scope>
    <source>
        <strain evidence="2 3">SN-593</strain>
    </source>
</reference>
<dbReference type="RefSeq" id="WP_202236147.1">
    <property type="nucleotide sequence ID" value="NZ_AP018365.1"/>
</dbReference>
<reference evidence="2 3" key="2">
    <citation type="journal article" date="2011" name="J. Antibiot.">
        <title>Furaquinocins I and J: novel polyketide isoprenoid hybrid compounds from Streptomyces reveromyceticus SN-593.</title>
        <authorList>
            <person name="Panthee S."/>
            <person name="Takahashi S."/>
            <person name="Takagi H."/>
            <person name="Nogawa T."/>
            <person name="Oowada E."/>
            <person name="Uramoto M."/>
            <person name="Osada H."/>
        </authorList>
    </citation>
    <scope>NUCLEOTIDE SEQUENCE [LARGE SCALE GENOMIC DNA]</scope>
    <source>
        <strain evidence="2 3">SN-593</strain>
    </source>
</reference>
<reference evidence="2 3" key="4">
    <citation type="journal article" date="2020" name="Sci. Rep.">
        <title>beta-carboline chemical signals induce reveromycin production through a LuxR family regulator in Streptomyces sp. SN-593.</title>
        <authorList>
            <person name="Panthee S."/>
            <person name="Kito N."/>
            <person name="Hayashi T."/>
            <person name="Shimizu T."/>
            <person name="Ishikawa J."/>
            <person name="Hamamoto H."/>
            <person name="Osada H."/>
            <person name="Takahashi S."/>
        </authorList>
    </citation>
    <scope>NUCLEOTIDE SEQUENCE [LARGE SCALE GENOMIC DNA]</scope>
    <source>
        <strain evidence="2 3">SN-593</strain>
    </source>
</reference>
<gene>
    <name evidence="2" type="ORF">RVR_6974</name>
</gene>
<name>A0A7U3UWK1_9ACTN</name>
<evidence type="ECO:0000313" key="2">
    <source>
        <dbReference type="EMBL" id="BBB00080.1"/>
    </source>
</evidence>
<protein>
    <submittedName>
        <fullName evidence="2">Uncharacterized protein</fullName>
    </submittedName>
</protein>
<dbReference type="KEGG" id="arev:RVR_6974"/>
<accession>A0A7U3UWK1</accession>
<proteinExistence type="predicted"/>